<sequence length="143" mass="16354">MVPIWIKLPGLDFKYRSPKGLSKLGSLVGKPLMVDHNTEKKKGLHFAKLLVEVKMDAKLPEVILFKNEKDLIVEQKVLYEWKPTLCCFCSKYGHSEDECRKKKAPVQRQRLEKQVAPLEVTSDVVPIAHGVEVDSQETQVQEK</sequence>
<dbReference type="PaxDb" id="4113-PGSC0003DMT400086142"/>
<keyword evidence="2" id="KW-1185">Reference proteome</keyword>
<reference evidence="2" key="1">
    <citation type="journal article" date="2011" name="Nature">
        <title>Genome sequence and analysis of the tuber crop potato.</title>
        <authorList>
            <consortium name="The Potato Genome Sequencing Consortium"/>
        </authorList>
    </citation>
    <scope>NUCLEOTIDE SEQUENCE [LARGE SCALE GENOMIC DNA]</scope>
    <source>
        <strain evidence="2">cv. DM1-3 516 R44</strain>
    </source>
</reference>
<dbReference type="Gramene" id="PGSC0003DMT400086142">
    <property type="protein sequence ID" value="PGSC0003DMT400086142"/>
    <property type="gene ID" value="PGSC0003DMG400035713"/>
</dbReference>
<dbReference type="OMA" id="HEMQECR"/>
<proteinExistence type="predicted"/>
<dbReference type="PANTHER" id="PTHR31286:SF165">
    <property type="entry name" value="DUF4283 DOMAIN-CONTAINING PROTEIN"/>
    <property type="match status" value="1"/>
</dbReference>
<reference evidence="1" key="2">
    <citation type="submission" date="2015-06" db="UniProtKB">
        <authorList>
            <consortium name="EnsemblPlants"/>
        </authorList>
    </citation>
    <scope>IDENTIFICATION</scope>
    <source>
        <strain evidence="1">DM1-3 516 R44</strain>
    </source>
</reference>
<dbReference type="EnsemblPlants" id="PGSC0003DMT400086142">
    <property type="protein sequence ID" value="PGSC0003DMT400086142"/>
    <property type="gene ID" value="PGSC0003DMG400035713"/>
</dbReference>
<evidence type="ECO:0000313" key="2">
    <source>
        <dbReference type="Proteomes" id="UP000011115"/>
    </source>
</evidence>
<dbReference type="InterPro" id="IPR036875">
    <property type="entry name" value="Znf_CCHC_sf"/>
</dbReference>
<dbReference type="InterPro" id="IPR040256">
    <property type="entry name" value="At4g02000-like"/>
</dbReference>
<evidence type="ECO:0000313" key="1">
    <source>
        <dbReference type="EnsemblPlants" id="PGSC0003DMT400086142"/>
    </source>
</evidence>
<dbReference type="PANTHER" id="PTHR31286">
    <property type="entry name" value="GLYCINE-RICH CELL WALL STRUCTURAL PROTEIN 1.8-LIKE"/>
    <property type="match status" value="1"/>
</dbReference>
<name>M1DB27_SOLTU</name>
<dbReference type="STRING" id="4113.M1DB27"/>
<dbReference type="GO" id="GO:0008270">
    <property type="term" value="F:zinc ion binding"/>
    <property type="evidence" value="ECO:0007669"/>
    <property type="project" value="InterPro"/>
</dbReference>
<organism evidence="1 2">
    <name type="scientific">Solanum tuberosum</name>
    <name type="common">Potato</name>
    <dbReference type="NCBI Taxonomy" id="4113"/>
    <lineage>
        <taxon>Eukaryota</taxon>
        <taxon>Viridiplantae</taxon>
        <taxon>Streptophyta</taxon>
        <taxon>Embryophyta</taxon>
        <taxon>Tracheophyta</taxon>
        <taxon>Spermatophyta</taxon>
        <taxon>Magnoliopsida</taxon>
        <taxon>eudicotyledons</taxon>
        <taxon>Gunneridae</taxon>
        <taxon>Pentapetalae</taxon>
        <taxon>asterids</taxon>
        <taxon>lamiids</taxon>
        <taxon>Solanales</taxon>
        <taxon>Solanaceae</taxon>
        <taxon>Solanoideae</taxon>
        <taxon>Solaneae</taxon>
        <taxon>Solanum</taxon>
    </lineage>
</organism>
<dbReference type="Proteomes" id="UP000011115">
    <property type="component" value="Unassembled WGS sequence"/>
</dbReference>
<dbReference type="AlphaFoldDB" id="M1DB27"/>
<dbReference type="SUPFAM" id="SSF57756">
    <property type="entry name" value="Retrovirus zinc finger-like domains"/>
    <property type="match status" value="1"/>
</dbReference>
<dbReference type="GO" id="GO:0003676">
    <property type="term" value="F:nucleic acid binding"/>
    <property type="evidence" value="ECO:0007669"/>
    <property type="project" value="InterPro"/>
</dbReference>
<dbReference type="eggNOG" id="KOG1075">
    <property type="taxonomic scope" value="Eukaryota"/>
</dbReference>
<dbReference type="InParanoid" id="M1DB27"/>
<protein>
    <submittedName>
        <fullName evidence="1">Endonuclease/exonuclease/phosphatase</fullName>
    </submittedName>
</protein>
<dbReference type="HOGENOM" id="CLU_1809599_0_0_1"/>
<accession>M1DB27</accession>